<accession>A0A8X6UV38</accession>
<dbReference type="EMBL" id="BMAW01040220">
    <property type="protein sequence ID" value="GFU58861.1"/>
    <property type="molecule type" value="Genomic_DNA"/>
</dbReference>
<reference evidence="1" key="1">
    <citation type="submission" date="2020-08" db="EMBL/GenBank/DDBJ databases">
        <title>Multicomponent nature underlies the extraordinary mechanical properties of spider dragline silk.</title>
        <authorList>
            <person name="Kono N."/>
            <person name="Nakamura H."/>
            <person name="Mori M."/>
            <person name="Yoshida Y."/>
            <person name="Ohtoshi R."/>
            <person name="Malay A.D."/>
            <person name="Moran D.A.P."/>
            <person name="Tomita M."/>
            <person name="Numata K."/>
            <person name="Arakawa K."/>
        </authorList>
    </citation>
    <scope>NUCLEOTIDE SEQUENCE</scope>
</reference>
<dbReference type="AlphaFoldDB" id="A0A8X6UV38"/>
<evidence type="ECO:0000313" key="2">
    <source>
        <dbReference type="Proteomes" id="UP000887013"/>
    </source>
</evidence>
<keyword evidence="2" id="KW-1185">Reference proteome</keyword>
<comment type="caution">
    <text evidence="1">The sequence shown here is derived from an EMBL/GenBank/DDBJ whole genome shotgun (WGS) entry which is preliminary data.</text>
</comment>
<protein>
    <submittedName>
        <fullName evidence="1">Uncharacterized protein</fullName>
    </submittedName>
</protein>
<evidence type="ECO:0000313" key="1">
    <source>
        <dbReference type="EMBL" id="GFU58861.1"/>
    </source>
</evidence>
<proteinExistence type="predicted"/>
<dbReference type="Proteomes" id="UP000887013">
    <property type="component" value="Unassembled WGS sequence"/>
</dbReference>
<gene>
    <name evidence="1" type="ORF">NPIL_231081</name>
</gene>
<organism evidence="1 2">
    <name type="scientific">Nephila pilipes</name>
    <name type="common">Giant wood spider</name>
    <name type="synonym">Nephila maculata</name>
    <dbReference type="NCBI Taxonomy" id="299642"/>
    <lineage>
        <taxon>Eukaryota</taxon>
        <taxon>Metazoa</taxon>
        <taxon>Ecdysozoa</taxon>
        <taxon>Arthropoda</taxon>
        <taxon>Chelicerata</taxon>
        <taxon>Arachnida</taxon>
        <taxon>Araneae</taxon>
        <taxon>Araneomorphae</taxon>
        <taxon>Entelegynae</taxon>
        <taxon>Araneoidea</taxon>
        <taxon>Nephilidae</taxon>
        <taxon>Nephila</taxon>
    </lineage>
</organism>
<sequence length="99" mass="11512">MGKESLNIGQMPWTPRVYSQCIQTFMLGNPYQWHGPIRRHFRVSPPYKSSESAFRQHLNSLEPSEIVSIISFRQNILEQVGQLLPNYEELDVPNFHGLV</sequence>
<name>A0A8X6UV38_NEPPI</name>